<name>A0A1Y5ZZ48_9BACI</name>
<gene>
    <name evidence="2" type="ORF">BACERE00191_03343</name>
</gene>
<dbReference type="PANTHER" id="PTHR30121">
    <property type="entry name" value="UNCHARACTERIZED PROTEIN YJGR-RELATED"/>
    <property type="match status" value="1"/>
</dbReference>
<organism evidence="2 3">
    <name type="scientific">Bacillus pacificus</name>
    <dbReference type="NCBI Taxonomy" id="2026187"/>
    <lineage>
        <taxon>Bacteria</taxon>
        <taxon>Bacillati</taxon>
        <taxon>Bacillota</taxon>
        <taxon>Bacilli</taxon>
        <taxon>Bacillales</taxon>
        <taxon>Bacillaceae</taxon>
        <taxon>Bacillus</taxon>
        <taxon>Bacillus cereus group</taxon>
    </lineage>
</organism>
<dbReference type="AlphaFoldDB" id="A0A1Y5ZZ48"/>
<reference evidence="3" key="1">
    <citation type="submission" date="2017-04" db="EMBL/GenBank/DDBJ databases">
        <authorList>
            <person name="Criscuolo A."/>
        </authorList>
    </citation>
    <scope>NUCLEOTIDE SEQUENCE [LARGE SCALE GENOMIC DNA]</scope>
</reference>
<dbReference type="EMBL" id="FWZB01000040">
    <property type="protein sequence ID" value="SME14710.1"/>
    <property type="molecule type" value="Genomic_DNA"/>
</dbReference>
<dbReference type="PANTHER" id="PTHR30121:SF11">
    <property type="entry name" value="AAA+ ATPASE DOMAIN-CONTAINING PROTEIN"/>
    <property type="match status" value="1"/>
</dbReference>
<dbReference type="RefSeq" id="WP_088106539.1">
    <property type="nucleotide sequence ID" value="NZ_CP093424.1"/>
</dbReference>
<dbReference type="InterPro" id="IPR051162">
    <property type="entry name" value="T4SS_component"/>
</dbReference>
<dbReference type="Gene3D" id="3.40.50.300">
    <property type="entry name" value="P-loop containing nucleotide triphosphate hydrolases"/>
    <property type="match status" value="2"/>
</dbReference>
<proteinExistence type="predicted"/>
<accession>A0A1Y5ZZ48</accession>
<dbReference type="Pfam" id="PF01935">
    <property type="entry name" value="DUF87"/>
    <property type="match status" value="1"/>
</dbReference>
<feature type="domain" description="Helicase HerA central" evidence="1">
    <location>
        <begin position="410"/>
        <end position="625"/>
    </location>
</feature>
<dbReference type="SUPFAM" id="SSF52540">
    <property type="entry name" value="P-loop containing nucleoside triphosphate hydrolases"/>
    <property type="match status" value="1"/>
</dbReference>
<sequence>MRLHNIDTVEIREKDHLLRKSYLDKSNLSPDLNMEPLGQLSFVKIKGLANFWEGKDEKEFDFDAIMSDVLSGFSSLQSTFTFLLIGSPKEIGVYVGTDQFNQSILSSSLHASYPYAKLQEVEMDEMSQKLRSIGNNGGIITGIPTNKTFGESKSQQIERLCTGMYGSSWAYIVVAKSMSPFQVTLAHERVLNEIDNVSKFIKVSESGGSLGKESWEVTNLTIQKYVDNLNSLEESMDSGRTMGMWRVAGYYLADQFINATKLRNLITSVYNGEQSKPERIRTLPVDNILYYASNFQFPANELPRQKAMKHPIGVWDLHGEGITKEVHCYKYLYQTILPTGELSTLCQIPRKEMPGFYIDQYVEFDVANRRSIHDESNSFTVGKIINGNEEIKSYEKLEPSNLIYDMDLMDLSRHGLIVGITGGGKSNTSKGLLRNLWNKHRIPFMVIESAKREYWEMYNMEGFEDVLVFTLGAEDENSVPYRINPFEKIEGVPLQTHIDYVLSTFKASFELYAPMPHVLETSIYQIYEDRGWDILSNKNKYGANVFPTLDDLYYKVDVVVDNLGYDQRLKSDITAALKARIHSLRVGGKGAMLNTDKSIPIADLLSRPVILELEDIGDDDVKAFMMGIILVQLYEYRRTKLTRNKGFEHLILIEEAHRLLANVSGGGEGNVRAKSVEFFTNLLAEIRSYGQGFLIADQVPTKLAPDTLKNTNLKIVHRIVMQEDRELIGQSMNMTQEQIEYISSLRRGFAAVYAEGDMRPKLVQMPYVKEDFDYSRRTVIQNVKDAVKNEFHHYDRKYDFGPACAFCMDKCNRREEMGKIKGFIVKQNWLRDMLEDAKNAEFKPDWFEGLFEMLENNGMSSLRNYHTRLCTLNVFLDNRDLEESYKREAVINYMKHNLLKDE</sequence>
<evidence type="ECO:0000313" key="3">
    <source>
        <dbReference type="Proteomes" id="UP000194499"/>
    </source>
</evidence>
<dbReference type="InterPro" id="IPR002789">
    <property type="entry name" value="HerA_central"/>
</dbReference>
<dbReference type="Proteomes" id="UP000194499">
    <property type="component" value="Unassembled WGS sequence"/>
</dbReference>
<dbReference type="InterPro" id="IPR027417">
    <property type="entry name" value="P-loop_NTPase"/>
</dbReference>
<evidence type="ECO:0000259" key="1">
    <source>
        <dbReference type="Pfam" id="PF01935"/>
    </source>
</evidence>
<evidence type="ECO:0000313" key="2">
    <source>
        <dbReference type="EMBL" id="SME14710.1"/>
    </source>
</evidence>
<protein>
    <submittedName>
        <fullName evidence="2">AAA-like domain protein</fullName>
    </submittedName>
</protein>